<reference evidence="3" key="1">
    <citation type="journal article" date="2014" name="Soil Biol. Biochem.">
        <title>Structure and function of bacterial communities in ageing soils: Insights from the Mendocino ecological staircase.</title>
        <authorList>
            <person name="Uroz S."/>
            <person name="Tech J.J."/>
            <person name="Sawaya N.A."/>
            <person name="Frey-Klett P."/>
            <person name="Leveau J.H.J."/>
        </authorList>
    </citation>
    <scope>NUCLEOTIDE SEQUENCE [LARGE SCALE GENOMIC DNA]</scope>
    <source>
        <strain evidence="3">Cal35</strain>
    </source>
</reference>
<evidence type="ECO:0000256" key="1">
    <source>
        <dbReference type="SAM" id="MobiDB-lite"/>
    </source>
</evidence>
<protein>
    <submittedName>
        <fullName evidence="2">Uncharacterized protein</fullName>
    </submittedName>
</protein>
<organism evidence="2 3">
    <name type="scientific">Collimonas arenae</name>
    <dbReference type="NCBI Taxonomy" id="279058"/>
    <lineage>
        <taxon>Bacteria</taxon>
        <taxon>Pseudomonadati</taxon>
        <taxon>Pseudomonadota</taxon>
        <taxon>Betaproteobacteria</taxon>
        <taxon>Burkholderiales</taxon>
        <taxon>Oxalobacteraceae</taxon>
        <taxon>Collimonas</taxon>
    </lineage>
</organism>
<sequence length="153" mass="16262">MPDKSVVAELPAGPTDNGGGVYRPPHFPGPAELPVASSFGTGREALTELFRLRDRVHSLESQFLASKLKFGAHNPNIHELPTHLEALFRGGWPNELPEGGEGGGGGVFHPRPEIAELPPEVLSGLTQTLAAFTQRLSAIETSIAALNAKVNTR</sequence>
<dbReference type="AlphaFoldDB" id="A0A0A1FFL8"/>
<dbReference type="KEGG" id="care:LT85_2484"/>
<keyword evidence="3" id="KW-1185">Reference proteome</keyword>
<gene>
    <name evidence="2" type="ORF">LT85_2484</name>
</gene>
<evidence type="ECO:0000313" key="2">
    <source>
        <dbReference type="EMBL" id="AIY41642.1"/>
    </source>
</evidence>
<dbReference type="EMBL" id="CP009962">
    <property type="protein sequence ID" value="AIY41642.1"/>
    <property type="molecule type" value="Genomic_DNA"/>
</dbReference>
<dbReference type="STRING" id="279058.LT85_2484"/>
<evidence type="ECO:0000313" key="3">
    <source>
        <dbReference type="Proteomes" id="UP000030302"/>
    </source>
</evidence>
<feature type="region of interest" description="Disordered" evidence="1">
    <location>
        <begin position="1"/>
        <end position="29"/>
    </location>
</feature>
<dbReference type="Proteomes" id="UP000030302">
    <property type="component" value="Chromosome"/>
</dbReference>
<proteinExistence type="predicted"/>
<dbReference type="HOGENOM" id="CLU_1710113_0_0_4"/>
<accession>A0A0A1FFL8</accession>
<dbReference type="RefSeq" id="WP_038489136.1">
    <property type="nucleotide sequence ID" value="NZ_CP009962.1"/>
</dbReference>
<name>A0A0A1FFL8_9BURK</name>